<reference evidence="2" key="3">
    <citation type="submission" date="2025-09" db="UniProtKB">
        <authorList>
            <consortium name="Ensembl"/>
        </authorList>
    </citation>
    <scope>IDENTIFICATION</scope>
</reference>
<evidence type="ECO:0000313" key="3">
    <source>
        <dbReference type="Proteomes" id="UP000694680"/>
    </source>
</evidence>
<dbReference type="AlphaFoldDB" id="A0A8C5EXB2"/>
<dbReference type="Proteomes" id="UP000694680">
    <property type="component" value="Chromosome 6"/>
</dbReference>
<reference evidence="2" key="1">
    <citation type="submission" date="2020-06" db="EMBL/GenBank/DDBJ databases">
        <authorList>
            <consortium name="Wellcome Sanger Institute Data Sharing"/>
        </authorList>
    </citation>
    <scope>NUCLEOTIDE SEQUENCE [LARGE SCALE GENOMIC DNA]</scope>
</reference>
<reference evidence="2" key="2">
    <citation type="submission" date="2025-08" db="UniProtKB">
        <authorList>
            <consortium name="Ensembl"/>
        </authorList>
    </citation>
    <scope>IDENTIFICATION</scope>
</reference>
<sequence>LSFITLKYGIFTGNANTGRWRERGVKCGSFPAKTGYLTRMARKKKLIEKEQKEVKRITSAPSIISEITAVSSENISGVPEITTMSPENIRGVPEITTVSPENISGVPEITTVSPENISGVPEITTVSPENISGVPEITTVSPENISKITAVSPENISAHETDSG</sequence>
<organism evidence="2 3">
    <name type="scientific">Gouania willdenowi</name>
    <name type="common">Blunt-snouted clingfish</name>
    <name type="synonym">Lepadogaster willdenowi</name>
    <dbReference type="NCBI Taxonomy" id="441366"/>
    <lineage>
        <taxon>Eukaryota</taxon>
        <taxon>Metazoa</taxon>
        <taxon>Chordata</taxon>
        <taxon>Craniata</taxon>
        <taxon>Vertebrata</taxon>
        <taxon>Euteleostomi</taxon>
        <taxon>Actinopterygii</taxon>
        <taxon>Neopterygii</taxon>
        <taxon>Teleostei</taxon>
        <taxon>Neoteleostei</taxon>
        <taxon>Acanthomorphata</taxon>
        <taxon>Ovalentaria</taxon>
        <taxon>Blenniimorphae</taxon>
        <taxon>Blenniiformes</taxon>
        <taxon>Gobiesocoidei</taxon>
        <taxon>Gobiesocidae</taxon>
        <taxon>Gobiesocinae</taxon>
        <taxon>Gouania</taxon>
    </lineage>
</organism>
<protein>
    <submittedName>
        <fullName evidence="2">Uncharacterized protein</fullName>
    </submittedName>
</protein>
<dbReference type="Ensembl" id="ENSGWIT00000025567.1">
    <property type="protein sequence ID" value="ENSGWIP00000023340.1"/>
    <property type="gene ID" value="ENSGWIG00000012461.1"/>
</dbReference>
<name>A0A8C5EXB2_GOUWI</name>
<evidence type="ECO:0000313" key="2">
    <source>
        <dbReference type="Ensembl" id="ENSGWIP00000023340.1"/>
    </source>
</evidence>
<keyword evidence="3" id="KW-1185">Reference proteome</keyword>
<feature type="region of interest" description="Disordered" evidence="1">
    <location>
        <begin position="98"/>
        <end position="136"/>
    </location>
</feature>
<proteinExistence type="predicted"/>
<accession>A0A8C5EXB2</accession>
<evidence type="ECO:0000256" key="1">
    <source>
        <dbReference type="SAM" id="MobiDB-lite"/>
    </source>
</evidence>